<dbReference type="EMBL" id="LDSL01000028">
    <property type="protein sequence ID" value="KTT26391.1"/>
    <property type="molecule type" value="Genomic_DNA"/>
</dbReference>
<dbReference type="Pfam" id="PF17761">
    <property type="entry name" value="DUF1016_N"/>
    <property type="match status" value="1"/>
</dbReference>
<name>A0A147H8Y5_9BURK</name>
<reference evidence="2 3" key="1">
    <citation type="journal article" date="2016" name="Front. Microbiol.">
        <title>Genomic Resource of Rice Seed Associated Bacteria.</title>
        <authorList>
            <person name="Midha S."/>
            <person name="Bansal K."/>
            <person name="Sharma S."/>
            <person name="Kumar N."/>
            <person name="Patil P.P."/>
            <person name="Chaudhry V."/>
            <person name="Patil P.B."/>
        </authorList>
    </citation>
    <scope>NUCLEOTIDE SEQUENCE [LARGE SCALE GENOMIC DNA]</scope>
    <source>
        <strain evidence="2 3">NS331</strain>
    </source>
</reference>
<gene>
    <name evidence="2" type="ORF">NS331_03725</name>
</gene>
<proteinExistence type="predicted"/>
<dbReference type="InterPro" id="IPR041527">
    <property type="entry name" value="YhcG_N"/>
</dbReference>
<organism evidence="2 3">
    <name type="scientific">Pseudacidovorax intermedius</name>
    <dbReference type="NCBI Taxonomy" id="433924"/>
    <lineage>
        <taxon>Bacteria</taxon>
        <taxon>Pseudomonadati</taxon>
        <taxon>Pseudomonadota</taxon>
        <taxon>Betaproteobacteria</taxon>
        <taxon>Burkholderiales</taxon>
        <taxon>Comamonadaceae</taxon>
        <taxon>Pseudacidovorax</taxon>
    </lineage>
</organism>
<evidence type="ECO:0000259" key="1">
    <source>
        <dbReference type="Pfam" id="PF17761"/>
    </source>
</evidence>
<sequence length="112" mass="12525">MAAKAVNTSLTARNWLIGHRILAFEQQGKDRAAYGERLLPALAQRLAAAGLKRVDARELRRFRLFYSVYPQIRETLSPEWLAGPGAAALPAALARKEEMERFITQMSQEAGE</sequence>
<keyword evidence="3" id="KW-1185">Reference proteome</keyword>
<protein>
    <recommendedName>
        <fullName evidence="1">YhcG N-terminal domain-containing protein</fullName>
    </recommendedName>
</protein>
<dbReference type="Proteomes" id="UP000072741">
    <property type="component" value="Unassembled WGS sequence"/>
</dbReference>
<dbReference type="AlphaFoldDB" id="A0A147H8Y5"/>
<evidence type="ECO:0000313" key="2">
    <source>
        <dbReference type="EMBL" id="KTT26391.1"/>
    </source>
</evidence>
<feature type="domain" description="YhcG N-terminal" evidence="1">
    <location>
        <begin position="2"/>
        <end position="72"/>
    </location>
</feature>
<comment type="caution">
    <text evidence="2">The sequence shown here is derived from an EMBL/GenBank/DDBJ whole genome shotgun (WGS) entry which is preliminary data.</text>
</comment>
<evidence type="ECO:0000313" key="3">
    <source>
        <dbReference type="Proteomes" id="UP000072741"/>
    </source>
</evidence>
<accession>A0A147H8Y5</accession>